<feature type="compositionally biased region" description="Gly residues" evidence="1">
    <location>
        <begin position="14"/>
        <end position="23"/>
    </location>
</feature>
<accession>A0A2S1STN7</accession>
<gene>
    <name evidence="3" type="ORF">DDW44_13955</name>
</gene>
<feature type="region of interest" description="Disordered" evidence="1">
    <location>
        <begin position="1"/>
        <end position="27"/>
    </location>
</feature>
<dbReference type="KEGG" id="stir:DDW44_13955"/>
<evidence type="ECO:0000313" key="3">
    <source>
        <dbReference type="EMBL" id="AWI29769.1"/>
    </source>
</evidence>
<feature type="transmembrane region" description="Helical" evidence="2">
    <location>
        <begin position="37"/>
        <end position="55"/>
    </location>
</feature>
<proteinExistence type="predicted"/>
<dbReference type="Proteomes" id="UP000244900">
    <property type="component" value="Chromosome"/>
</dbReference>
<sequence>MTLHTLGGSSSGSEAGGNGGTDGNGDLFRFRRPSGGLVGGTALGLAVAVHMTGVIPEGLPSYAAGGLVGVSVMGVFLTKCLRPGKAC</sequence>
<feature type="transmembrane region" description="Helical" evidence="2">
    <location>
        <begin position="61"/>
        <end position="81"/>
    </location>
</feature>
<name>A0A2S1STN7_9ACTN</name>
<dbReference type="AlphaFoldDB" id="A0A2S1STN7"/>
<keyword evidence="2" id="KW-1133">Transmembrane helix</keyword>
<dbReference type="EMBL" id="CP029188">
    <property type="protein sequence ID" value="AWI29769.1"/>
    <property type="molecule type" value="Genomic_DNA"/>
</dbReference>
<organism evidence="3 4">
    <name type="scientific">Streptomyces tirandamycinicus</name>
    <dbReference type="NCBI Taxonomy" id="2174846"/>
    <lineage>
        <taxon>Bacteria</taxon>
        <taxon>Bacillati</taxon>
        <taxon>Actinomycetota</taxon>
        <taxon>Actinomycetes</taxon>
        <taxon>Kitasatosporales</taxon>
        <taxon>Streptomycetaceae</taxon>
        <taxon>Streptomyces</taxon>
    </lineage>
</organism>
<dbReference type="RefSeq" id="WP_108906650.1">
    <property type="nucleotide sequence ID" value="NZ_CP029188.1"/>
</dbReference>
<keyword evidence="2" id="KW-0812">Transmembrane</keyword>
<reference evidence="3 4" key="1">
    <citation type="submission" date="2018-05" db="EMBL/GenBank/DDBJ databases">
        <title>Complete genome sequence of sponge-derived Streptomyces sp. HNM0039.</title>
        <authorList>
            <person name="Huang X."/>
            <person name="Zhou S."/>
        </authorList>
    </citation>
    <scope>NUCLEOTIDE SEQUENCE [LARGE SCALE GENOMIC DNA]</scope>
    <source>
        <strain evidence="3 4">HNM0039</strain>
    </source>
</reference>
<evidence type="ECO:0000313" key="4">
    <source>
        <dbReference type="Proteomes" id="UP000244900"/>
    </source>
</evidence>
<keyword evidence="4" id="KW-1185">Reference proteome</keyword>
<evidence type="ECO:0000256" key="2">
    <source>
        <dbReference type="SAM" id="Phobius"/>
    </source>
</evidence>
<evidence type="ECO:0000256" key="1">
    <source>
        <dbReference type="SAM" id="MobiDB-lite"/>
    </source>
</evidence>
<keyword evidence="2" id="KW-0472">Membrane</keyword>
<protein>
    <submittedName>
        <fullName evidence="3">Uncharacterized protein</fullName>
    </submittedName>
</protein>